<organism evidence="1 2">
    <name type="scientific">Nephila pilipes</name>
    <name type="common">Giant wood spider</name>
    <name type="synonym">Nephila maculata</name>
    <dbReference type="NCBI Taxonomy" id="299642"/>
    <lineage>
        <taxon>Eukaryota</taxon>
        <taxon>Metazoa</taxon>
        <taxon>Ecdysozoa</taxon>
        <taxon>Arthropoda</taxon>
        <taxon>Chelicerata</taxon>
        <taxon>Arachnida</taxon>
        <taxon>Araneae</taxon>
        <taxon>Araneomorphae</taxon>
        <taxon>Entelegynae</taxon>
        <taxon>Araneoidea</taxon>
        <taxon>Nephilidae</taxon>
        <taxon>Nephila</taxon>
    </lineage>
</organism>
<protein>
    <submittedName>
        <fullName evidence="1">Uncharacterized protein</fullName>
    </submittedName>
</protein>
<sequence length="138" mass="15099">MKSRGGNFAGTDFLKKQKRYGFTYGKWLSYATLPTVQAAGAGTAAVLWRQYFGYSASEALEWPMQCYHGCCAGSGSGSQVSAEAKMRSVCRGFCQRNFGEMAVQCSAGSGGGYVPFEDAVNFWSNHLMNSLDLKHLFR</sequence>
<comment type="caution">
    <text evidence="1">The sequence shown here is derived from an EMBL/GenBank/DDBJ whole genome shotgun (WGS) entry which is preliminary data.</text>
</comment>
<accession>A0A8X6NX58</accession>
<gene>
    <name evidence="1" type="ORF">NPIL_168781</name>
</gene>
<reference evidence="1" key="1">
    <citation type="submission" date="2020-08" db="EMBL/GenBank/DDBJ databases">
        <title>Multicomponent nature underlies the extraordinary mechanical properties of spider dragline silk.</title>
        <authorList>
            <person name="Kono N."/>
            <person name="Nakamura H."/>
            <person name="Mori M."/>
            <person name="Yoshida Y."/>
            <person name="Ohtoshi R."/>
            <person name="Malay A.D."/>
            <person name="Moran D.A.P."/>
            <person name="Tomita M."/>
            <person name="Numata K."/>
            <person name="Arakawa K."/>
        </authorList>
    </citation>
    <scope>NUCLEOTIDE SEQUENCE</scope>
</reference>
<dbReference type="Proteomes" id="UP000887013">
    <property type="component" value="Unassembled WGS sequence"/>
</dbReference>
<evidence type="ECO:0000313" key="2">
    <source>
        <dbReference type="Proteomes" id="UP000887013"/>
    </source>
</evidence>
<evidence type="ECO:0000313" key="1">
    <source>
        <dbReference type="EMBL" id="GFT36050.1"/>
    </source>
</evidence>
<name>A0A8X6NX58_NEPPI</name>
<dbReference type="AlphaFoldDB" id="A0A8X6NX58"/>
<dbReference type="EMBL" id="BMAW01013849">
    <property type="protein sequence ID" value="GFT36050.1"/>
    <property type="molecule type" value="Genomic_DNA"/>
</dbReference>
<keyword evidence="2" id="KW-1185">Reference proteome</keyword>
<proteinExistence type="predicted"/>